<reference evidence="6" key="1">
    <citation type="submission" date="2019-08" db="EMBL/GenBank/DDBJ databases">
        <authorList>
            <person name="Kucharzyk K."/>
            <person name="Murdoch R.W."/>
            <person name="Higgins S."/>
            <person name="Loffler F."/>
        </authorList>
    </citation>
    <scope>NUCLEOTIDE SEQUENCE</scope>
</reference>
<dbReference type="GO" id="GO:0015035">
    <property type="term" value="F:protein-disulfide reductase activity"/>
    <property type="evidence" value="ECO:0007669"/>
    <property type="project" value="InterPro"/>
</dbReference>
<feature type="domain" description="Thioredoxin" evidence="5">
    <location>
        <begin position="1"/>
        <end position="104"/>
    </location>
</feature>
<dbReference type="AlphaFoldDB" id="A0A644Z2U8"/>
<keyword evidence="2" id="KW-0249">Electron transport</keyword>
<organism evidence="6">
    <name type="scientific">bioreactor metagenome</name>
    <dbReference type="NCBI Taxonomy" id="1076179"/>
    <lineage>
        <taxon>unclassified sequences</taxon>
        <taxon>metagenomes</taxon>
        <taxon>ecological metagenomes</taxon>
    </lineage>
</organism>
<dbReference type="PIRSF" id="PIRSF000077">
    <property type="entry name" value="Thioredoxin"/>
    <property type="match status" value="1"/>
</dbReference>
<dbReference type="NCBIfam" id="NF047697">
    <property type="entry name" value="ThioredTrxAClost"/>
    <property type="match status" value="1"/>
</dbReference>
<evidence type="ECO:0000256" key="1">
    <source>
        <dbReference type="ARBA" id="ARBA00022448"/>
    </source>
</evidence>
<evidence type="ECO:0000256" key="2">
    <source>
        <dbReference type="ARBA" id="ARBA00022982"/>
    </source>
</evidence>
<dbReference type="GO" id="GO:0005737">
    <property type="term" value="C:cytoplasm"/>
    <property type="evidence" value="ECO:0007669"/>
    <property type="project" value="TreeGrafter"/>
</dbReference>
<gene>
    <name evidence="6" type="primary">trxA_34</name>
    <name evidence="6" type="ORF">SDC9_81459</name>
</gene>
<evidence type="ECO:0000256" key="3">
    <source>
        <dbReference type="ARBA" id="ARBA00023157"/>
    </source>
</evidence>
<protein>
    <submittedName>
        <fullName evidence="6">Thioredoxin</fullName>
    </submittedName>
</protein>
<accession>A0A644Z2U8</accession>
<dbReference type="InterPro" id="IPR036249">
    <property type="entry name" value="Thioredoxin-like_sf"/>
</dbReference>
<comment type="caution">
    <text evidence="6">The sequence shown here is derived from an EMBL/GenBank/DDBJ whole genome shotgun (WGS) entry which is preliminary data.</text>
</comment>
<dbReference type="InterPro" id="IPR005746">
    <property type="entry name" value="Thioredoxin"/>
</dbReference>
<dbReference type="Pfam" id="PF00085">
    <property type="entry name" value="Thioredoxin"/>
    <property type="match status" value="1"/>
</dbReference>
<dbReference type="InterPro" id="IPR013766">
    <property type="entry name" value="Thioredoxin_domain"/>
</dbReference>
<evidence type="ECO:0000313" key="6">
    <source>
        <dbReference type="EMBL" id="MPM34869.1"/>
    </source>
</evidence>
<dbReference type="SUPFAM" id="SSF52833">
    <property type="entry name" value="Thioredoxin-like"/>
    <property type="match status" value="1"/>
</dbReference>
<keyword evidence="1" id="KW-0813">Transport</keyword>
<dbReference type="PROSITE" id="PS51352">
    <property type="entry name" value="THIOREDOXIN_2"/>
    <property type="match status" value="1"/>
</dbReference>
<name>A0A644Z2U8_9ZZZZ</name>
<sequence>MIELNKDNFDAEVREVQGPVLVDFWSPKCDPCMALLPSVEQLAVELEGKVKFCKVNALENRRLCIKEKVLGLPTIQIYNHGEKVVELTKDDATEANIRAELAKF</sequence>
<evidence type="ECO:0000259" key="5">
    <source>
        <dbReference type="PROSITE" id="PS51352"/>
    </source>
</evidence>
<evidence type="ECO:0000256" key="4">
    <source>
        <dbReference type="ARBA" id="ARBA00023284"/>
    </source>
</evidence>
<dbReference type="Gene3D" id="3.40.30.10">
    <property type="entry name" value="Glutaredoxin"/>
    <property type="match status" value="1"/>
</dbReference>
<keyword evidence="4" id="KW-0676">Redox-active center</keyword>
<dbReference type="PANTHER" id="PTHR45663:SF11">
    <property type="entry name" value="GEO12009P1"/>
    <property type="match status" value="1"/>
</dbReference>
<dbReference type="EMBL" id="VSSQ01007107">
    <property type="protein sequence ID" value="MPM34869.1"/>
    <property type="molecule type" value="Genomic_DNA"/>
</dbReference>
<dbReference type="PANTHER" id="PTHR45663">
    <property type="entry name" value="GEO12009P1"/>
    <property type="match status" value="1"/>
</dbReference>
<keyword evidence="3" id="KW-1015">Disulfide bond</keyword>
<proteinExistence type="predicted"/>